<dbReference type="Pfam" id="PF05023">
    <property type="entry name" value="Phytochelatin"/>
    <property type="match status" value="2"/>
</dbReference>
<reference evidence="7" key="1">
    <citation type="journal article" date="2015" name="Nat. Genet.">
        <title>The genome and transcriptome of the zoonotic hookworm Ancylostoma ceylanicum identify infection-specific gene families.</title>
        <authorList>
            <person name="Schwarz E.M."/>
            <person name="Hu Y."/>
            <person name="Antoshechkin I."/>
            <person name="Miller M.M."/>
            <person name="Sternberg P.W."/>
            <person name="Aroian R.V."/>
        </authorList>
    </citation>
    <scope>NUCLEOTIDE SEQUENCE</scope>
    <source>
        <strain evidence="7">HY135</strain>
    </source>
</reference>
<name>A0A016T601_9BILA</name>
<dbReference type="SUPFAM" id="SSF54001">
    <property type="entry name" value="Cysteine proteinases"/>
    <property type="match status" value="1"/>
</dbReference>
<keyword evidence="3" id="KW-0808">Transferase</keyword>
<evidence type="ECO:0000259" key="5">
    <source>
        <dbReference type="PROSITE" id="PS51443"/>
    </source>
</evidence>
<dbReference type="AlphaFoldDB" id="A0A016T601"/>
<dbReference type="EMBL" id="JARK01001470">
    <property type="protein sequence ID" value="EYB98031.1"/>
    <property type="molecule type" value="Genomic_DNA"/>
</dbReference>
<evidence type="ECO:0000256" key="4">
    <source>
        <dbReference type="ARBA" id="ARBA00022723"/>
    </source>
</evidence>
<dbReference type="PANTHER" id="PTHR33447">
    <property type="entry name" value="GLUTATHIONE GAMMA-GLUTAMYLCYSTEINYLTRANSFERASE"/>
    <property type="match status" value="1"/>
</dbReference>
<accession>A0A016T601</accession>
<evidence type="ECO:0000256" key="3">
    <source>
        <dbReference type="ARBA" id="ARBA00022679"/>
    </source>
</evidence>
<gene>
    <name evidence="6" type="primary">Acey_s0134.g1816</name>
    <name evidence="6" type="synonym">Acey-pcs-1</name>
    <name evidence="6" type="ORF">Y032_0134g1816</name>
</gene>
<keyword evidence="2" id="KW-0104">Cadmium</keyword>
<evidence type="ECO:0000256" key="2">
    <source>
        <dbReference type="ARBA" id="ARBA00022539"/>
    </source>
</evidence>
<evidence type="ECO:0000313" key="6">
    <source>
        <dbReference type="EMBL" id="EYB98031.1"/>
    </source>
</evidence>
<dbReference type="EC" id="2.3.2.15" evidence="1"/>
<keyword evidence="7" id="KW-1185">Reference proteome</keyword>
<dbReference type="GO" id="GO:0010273">
    <property type="term" value="P:detoxification of copper ion"/>
    <property type="evidence" value="ECO:0007669"/>
    <property type="project" value="TreeGrafter"/>
</dbReference>
<evidence type="ECO:0000256" key="1">
    <source>
        <dbReference type="ARBA" id="ARBA00012468"/>
    </source>
</evidence>
<dbReference type="InterPro" id="IPR007719">
    <property type="entry name" value="PCS_N"/>
</dbReference>
<dbReference type="GO" id="GO:0046872">
    <property type="term" value="F:metal ion binding"/>
    <property type="evidence" value="ECO:0007669"/>
    <property type="project" value="UniProtKB-KW"/>
</dbReference>
<protein>
    <recommendedName>
        <fullName evidence="1">glutathione gamma-glutamylcysteinyltransferase</fullName>
        <ecNumber evidence="1">2.3.2.15</ecNumber>
    </recommendedName>
</protein>
<proteinExistence type="predicted"/>
<evidence type="ECO:0000313" key="7">
    <source>
        <dbReference type="Proteomes" id="UP000024635"/>
    </source>
</evidence>
<dbReference type="PROSITE" id="PS51443">
    <property type="entry name" value="PCS"/>
    <property type="match status" value="1"/>
</dbReference>
<dbReference type="InterPro" id="IPR038765">
    <property type="entry name" value="Papain-like_cys_pep_sf"/>
</dbReference>
<dbReference type="Gene3D" id="3.90.70.30">
    <property type="entry name" value="Phytochelatin synthase, N-terminal domain"/>
    <property type="match status" value="2"/>
</dbReference>
<keyword evidence="4" id="KW-0479">Metal-binding</keyword>
<dbReference type="PANTHER" id="PTHR33447:SF2">
    <property type="entry name" value="GLUTATHIONE GAMMA-GLUTAMYLCYSTEINYLTRANSFERASE"/>
    <property type="match status" value="1"/>
</dbReference>
<dbReference type="GO" id="GO:0016756">
    <property type="term" value="F:glutathione gamma-glutamylcysteinyltransferase activity"/>
    <property type="evidence" value="ECO:0007669"/>
    <property type="project" value="UniProtKB-EC"/>
</dbReference>
<dbReference type="OrthoDB" id="448954at2759"/>
<organism evidence="6 7">
    <name type="scientific">Ancylostoma ceylanicum</name>
    <dbReference type="NCBI Taxonomy" id="53326"/>
    <lineage>
        <taxon>Eukaryota</taxon>
        <taxon>Metazoa</taxon>
        <taxon>Ecdysozoa</taxon>
        <taxon>Nematoda</taxon>
        <taxon>Chromadorea</taxon>
        <taxon>Rhabditida</taxon>
        <taxon>Rhabditina</taxon>
        <taxon>Rhabditomorpha</taxon>
        <taxon>Strongyloidea</taxon>
        <taxon>Ancylostomatidae</taxon>
        <taxon>Ancylostomatinae</taxon>
        <taxon>Ancylostoma</taxon>
    </lineage>
</organism>
<sequence>MNSANLHGNALGAALFCKGCIFGRYGKMSVKAKNFYRRALPPSCVDFSSEEGKQLFKESLLEGNANIYFRLAAQFRTQDEPAYCGLSTLDFLSMLRKDVVASVRSDTNVIVASYDRSQLQQTGTGHFSPLAAYHTASDRVLIMDVARFKYPPHWVTLRQLQVAMCSLDKSTKRTRGYVMLQLRTDSMPLIAFALKSNLGSNDADFATAVLSWKEFLLCDMMPDEKEELQLCCRKFGQCFSPHALCSSEKDVMVDKANNYRDSAESLSKACRTVCSEVRQTSIAGVFSSSAVAALMLAWPFEPGYSERSDRLAQLAKQELKSFSPDTRNEIDLLTTQLLTLIECSRPPPVLPGKVNSEPSKCQWHSDACCCINDIKL</sequence>
<dbReference type="Proteomes" id="UP000024635">
    <property type="component" value="Unassembled WGS sequence"/>
</dbReference>
<dbReference type="GO" id="GO:0098849">
    <property type="term" value="P:cellular detoxification of cadmium ion"/>
    <property type="evidence" value="ECO:0007669"/>
    <property type="project" value="TreeGrafter"/>
</dbReference>
<dbReference type="GO" id="GO:0046938">
    <property type="term" value="P:phytochelatin biosynthetic process"/>
    <property type="evidence" value="ECO:0007669"/>
    <property type="project" value="InterPro"/>
</dbReference>
<comment type="caution">
    <text evidence="6">The sequence shown here is derived from an EMBL/GenBank/DDBJ whole genome shotgun (WGS) entry which is preliminary data.</text>
</comment>
<dbReference type="InterPro" id="IPR038156">
    <property type="entry name" value="PCS_N_sf"/>
</dbReference>
<feature type="domain" description="Peptidase C83" evidence="5">
    <location>
        <begin position="1"/>
        <end position="185"/>
    </location>
</feature>
<dbReference type="InterPro" id="IPR040409">
    <property type="entry name" value="PCS-like"/>
</dbReference>